<evidence type="ECO:0000313" key="3">
    <source>
        <dbReference type="Proteomes" id="UP000237846"/>
    </source>
</evidence>
<feature type="transmembrane region" description="Helical" evidence="1">
    <location>
        <begin position="439"/>
        <end position="461"/>
    </location>
</feature>
<proteinExistence type="predicted"/>
<dbReference type="Proteomes" id="UP000237846">
    <property type="component" value="Unassembled WGS sequence"/>
</dbReference>
<feature type="transmembrane region" description="Helical" evidence="1">
    <location>
        <begin position="565"/>
        <end position="585"/>
    </location>
</feature>
<keyword evidence="1" id="KW-0812">Transmembrane</keyword>
<dbReference type="PANTHER" id="PTHR37813:SF1">
    <property type="entry name" value="FELS-2 PROPHAGE PROTEIN"/>
    <property type="match status" value="1"/>
</dbReference>
<comment type="caution">
    <text evidence="2">The sequence shown here is derived from an EMBL/GenBank/DDBJ whole genome shotgun (WGS) entry which is preliminary data.</text>
</comment>
<keyword evidence="1" id="KW-1133">Transmembrane helix</keyword>
<dbReference type="OrthoDB" id="3765294at2"/>
<accession>A0A2T0PPI9</accession>
<dbReference type="AlphaFoldDB" id="A0A2T0PPI9"/>
<gene>
    <name evidence="2" type="ORF">CLV72_11615</name>
</gene>
<feature type="transmembrane region" description="Helical" evidence="1">
    <location>
        <begin position="407"/>
        <end position="427"/>
    </location>
</feature>
<dbReference type="Gene3D" id="1.20.120.20">
    <property type="entry name" value="Apolipoprotein"/>
    <property type="match status" value="1"/>
</dbReference>
<dbReference type="RefSeq" id="WP_106253771.1">
    <property type="nucleotide sequence ID" value="NZ_PVZC01000016.1"/>
</dbReference>
<evidence type="ECO:0000313" key="2">
    <source>
        <dbReference type="EMBL" id="PRX90819.1"/>
    </source>
</evidence>
<organism evidence="2 3">
    <name type="scientific">Allonocardiopsis opalescens</name>
    <dbReference type="NCBI Taxonomy" id="1144618"/>
    <lineage>
        <taxon>Bacteria</taxon>
        <taxon>Bacillati</taxon>
        <taxon>Actinomycetota</taxon>
        <taxon>Actinomycetes</taxon>
        <taxon>Streptosporangiales</taxon>
        <taxon>Allonocardiopsis</taxon>
    </lineage>
</organism>
<feature type="transmembrane region" description="Helical" evidence="1">
    <location>
        <begin position="334"/>
        <end position="355"/>
    </location>
</feature>
<feature type="transmembrane region" description="Helical" evidence="1">
    <location>
        <begin position="367"/>
        <end position="395"/>
    </location>
</feature>
<evidence type="ECO:0000256" key="1">
    <source>
        <dbReference type="SAM" id="Phobius"/>
    </source>
</evidence>
<dbReference type="EMBL" id="PVZC01000016">
    <property type="protein sequence ID" value="PRX90819.1"/>
    <property type="molecule type" value="Genomic_DNA"/>
</dbReference>
<keyword evidence="3" id="KW-1185">Reference proteome</keyword>
<name>A0A2T0PPI9_9ACTN</name>
<dbReference type="PANTHER" id="PTHR37813">
    <property type="entry name" value="FELS-2 PROPHAGE PROTEIN"/>
    <property type="match status" value="1"/>
</dbReference>
<reference evidence="2 3" key="1">
    <citation type="submission" date="2018-03" db="EMBL/GenBank/DDBJ databases">
        <title>Genomic Encyclopedia of Archaeal and Bacterial Type Strains, Phase II (KMG-II): from individual species to whole genera.</title>
        <authorList>
            <person name="Goeker M."/>
        </authorList>
    </citation>
    <scope>NUCLEOTIDE SEQUENCE [LARGE SCALE GENOMIC DNA]</scope>
    <source>
        <strain evidence="2 3">DSM 45601</strain>
    </source>
</reference>
<feature type="transmembrane region" description="Helical" evidence="1">
    <location>
        <begin position="507"/>
        <end position="530"/>
    </location>
</feature>
<sequence>MATVASLLVRLGLDSKRFDSGVRRAARGVDNLIGRLGRLETVGRVTTLATAAAGLVQLASAAGPAAGAVLAVPAALAMTTAAAATVAVGLSGMGDAMAAVADGDAAALQEALDRLAPSAQRFVRSWAGIRERFAPIQRAVQQRLFAGLGDELSRLATGAMPTLRRGMTSVAAGINALARSAIDAMSTPLFRGQLEQVFSGTRSALDSFSAVVGPLITVLMQLSVAGLPLVTMFNQWAAGGLSAAAAWLTSAEGIAAMNGFVERSVVVLGQLWAIAVNLGTGLAGVFGAAHADGQGLLDTIESLTARFATWAQSAEGQQQLAQTFSLLRQVAADLLSILPGVAAVIGTIAAAFQALPPGVQSSVTQFLAWSIVLGPVASRLAALAGIATTATRAIIGIARGIPGAISAVRTGATAFAAWGAAAGRAAVAVTAATGRMIAAAARATASMVATAARFVAAWVLMGAQALIQAARMAAAWLIGLGPIGWIIAAVVALVALIILYWDEIVAAISAAWSWVQSVTSAAWSAIVAWLQAAWSAIVSAVQHHIAMVQAVVSAVWSWITSTTSAAWSLLVDMVTTAIALVVAVVQHHVQMVQTIIGAVWSWVTSTTSAAWSSVRSLVSGAWSAIRSGVSSAVSAVRSLISGAWSTLRSITSSAWNSIRGSITSAFNTAVSTVRGIVGRFVQIGRDIISGVIRGVTGAAGSLFASLRGIAQQALDAAMGALGIASPSREFADRVGRMIPAGIALGIARGAGTLHRQMNQLSDSMFDPFGAGRAADATMRRAADAARGDDEDDEPGGSGVVVNVHNQYPQAEPTSTTVNRGLQYASSLGEF</sequence>
<feature type="transmembrane region" description="Helical" evidence="1">
    <location>
        <begin position="537"/>
        <end position="559"/>
    </location>
</feature>
<protein>
    <submittedName>
        <fullName evidence="2">Phage-related protein</fullName>
    </submittedName>
</protein>
<feature type="transmembrane region" description="Helical" evidence="1">
    <location>
        <begin position="473"/>
        <end position="501"/>
    </location>
</feature>
<keyword evidence="1" id="KW-0472">Membrane</keyword>